<sequence length="313" mass="35934">MNLQAASIRTDTSPAPFEGGPGRPGPNLFIIGASKAGSSALHAYLAAHPRICMSTEKEPCYFIDQNELKAAWPIMARRPCSHDREAYLDLWQANDRTRYRGESSVYYSQAPHRSGVPARIAAVSPDARIIYTVREPVIRAIGHYWQRFKEFQEPLPLDTAMRENPLYRDTSDYALQLHFYLEHFAPSQIHVIVAEELRKDRRRVLARCIDWLELEPFEYAKSQLADRHPSPPVSRRTRFPLVRQVRNSGIWSMARQHLPAGTVERLRRASTISFDKQQIDDSAAREYLSQHLAPRRATFEDLIGRRITAWDAA</sequence>
<feature type="compositionally biased region" description="Polar residues" evidence="2">
    <location>
        <begin position="1"/>
        <end position="13"/>
    </location>
</feature>
<dbReference type="SUPFAM" id="SSF52540">
    <property type="entry name" value="P-loop containing nucleoside triphosphate hydrolases"/>
    <property type="match status" value="1"/>
</dbReference>
<dbReference type="InterPro" id="IPR027417">
    <property type="entry name" value="P-loop_NTPase"/>
</dbReference>
<dbReference type="Proteomes" id="UP001165583">
    <property type="component" value="Unassembled WGS sequence"/>
</dbReference>
<comment type="caution">
    <text evidence="3">The sequence shown here is derived from an EMBL/GenBank/DDBJ whole genome shotgun (WGS) entry which is preliminary data.</text>
</comment>
<accession>A0ABT2I1N1</accession>
<proteinExistence type="predicted"/>
<feature type="region of interest" description="Disordered" evidence="2">
    <location>
        <begin position="1"/>
        <end position="22"/>
    </location>
</feature>
<dbReference type="Pfam" id="PF13469">
    <property type="entry name" value="Sulfotransfer_3"/>
    <property type="match status" value="1"/>
</dbReference>
<dbReference type="PANTHER" id="PTHR10605">
    <property type="entry name" value="HEPARAN SULFATE SULFOTRANSFERASE"/>
    <property type="match status" value="1"/>
</dbReference>
<dbReference type="Gene3D" id="3.40.50.300">
    <property type="entry name" value="P-loop containing nucleotide triphosphate hydrolases"/>
    <property type="match status" value="1"/>
</dbReference>
<evidence type="ECO:0000313" key="4">
    <source>
        <dbReference type="Proteomes" id="UP001165583"/>
    </source>
</evidence>
<dbReference type="InterPro" id="IPR037359">
    <property type="entry name" value="NST/OST"/>
</dbReference>
<dbReference type="RefSeq" id="WP_260044130.1">
    <property type="nucleotide sequence ID" value="NZ_JANZXA010000002.1"/>
</dbReference>
<evidence type="ECO:0000313" key="3">
    <source>
        <dbReference type="EMBL" id="MCT2398709.1"/>
    </source>
</evidence>
<keyword evidence="4" id="KW-1185">Reference proteome</keyword>
<protein>
    <submittedName>
        <fullName evidence="3">Sulfotransferase</fullName>
    </submittedName>
</protein>
<evidence type="ECO:0000256" key="2">
    <source>
        <dbReference type="SAM" id="MobiDB-lite"/>
    </source>
</evidence>
<gene>
    <name evidence="3" type="ORF">NZK81_04025</name>
</gene>
<name>A0ABT2I1N1_9SPHN</name>
<organism evidence="3 4">
    <name type="scientific">Novosphingobium mangrovi</name>
    <name type="common">ex Huang et al. 2023</name>
    <dbReference type="NCBI Taxonomy" id="2976432"/>
    <lineage>
        <taxon>Bacteria</taxon>
        <taxon>Pseudomonadati</taxon>
        <taxon>Pseudomonadota</taxon>
        <taxon>Alphaproteobacteria</taxon>
        <taxon>Sphingomonadales</taxon>
        <taxon>Sphingomonadaceae</taxon>
        <taxon>Novosphingobium</taxon>
    </lineage>
</organism>
<dbReference type="EMBL" id="JANZXA010000002">
    <property type="protein sequence ID" value="MCT2398709.1"/>
    <property type="molecule type" value="Genomic_DNA"/>
</dbReference>
<reference evidence="3" key="1">
    <citation type="submission" date="2022-09" db="EMBL/GenBank/DDBJ databases">
        <title>Novosphingobium sp. Nov., a polycyclic aromatic hydrocarbon-degrading bacterium isolated form mangrove sediments in HongKong.</title>
        <authorList>
            <person name="Hu Z."/>
        </authorList>
    </citation>
    <scope>NUCLEOTIDE SEQUENCE</scope>
    <source>
        <strain evidence="3">HK4-1</strain>
    </source>
</reference>
<dbReference type="PANTHER" id="PTHR10605:SF56">
    <property type="entry name" value="BIFUNCTIONAL HEPARAN SULFATE N-DEACETYLASE_N-SULFOTRANSFERASE"/>
    <property type="match status" value="1"/>
</dbReference>
<keyword evidence="1" id="KW-0808">Transferase</keyword>
<evidence type="ECO:0000256" key="1">
    <source>
        <dbReference type="ARBA" id="ARBA00022679"/>
    </source>
</evidence>